<organism evidence="2 3">
    <name type="scientific">Umbra pygmaea</name>
    <name type="common">Eastern mudminnow</name>
    <dbReference type="NCBI Taxonomy" id="75934"/>
    <lineage>
        <taxon>Eukaryota</taxon>
        <taxon>Metazoa</taxon>
        <taxon>Chordata</taxon>
        <taxon>Craniata</taxon>
        <taxon>Vertebrata</taxon>
        <taxon>Euteleostomi</taxon>
        <taxon>Actinopterygii</taxon>
        <taxon>Neopterygii</taxon>
        <taxon>Teleostei</taxon>
        <taxon>Protacanthopterygii</taxon>
        <taxon>Esociformes</taxon>
        <taxon>Umbridae</taxon>
        <taxon>Umbra</taxon>
    </lineage>
</organism>
<comment type="caution">
    <text evidence="2">The sequence shown here is derived from an EMBL/GenBank/DDBJ whole genome shotgun (WGS) entry which is preliminary data.</text>
</comment>
<dbReference type="EMBL" id="JAGEUA010000003">
    <property type="protein sequence ID" value="KAL0993691.1"/>
    <property type="molecule type" value="Genomic_DNA"/>
</dbReference>
<protein>
    <submittedName>
        <fullName evidence="2">Uncharacterized protein</fullName>
    </submittedName>
</protein>
<dbReference type="AlphaFoldDB" id="A0ABD0X356"/>
<dbReference type="Proteomes" id="UP001557470">
    <property type="component" value="Unassembled WGS sequence"/>
</dbReference>
<accession>A0ABD0X356</accession>
<keyword evidence="3" id="KW-1185">Reference proteome</keyword>
<sequence>MEVHCQHAPLNSDQRLRKKWLDPDSVAFEELCSVVRDRCLLKDPEKIALFKHTGELEVFHSAMLKYKNVLGNRAQAVIHHKENLGRKQAVNAAGTANFRVKLVEYVLKSRLDPTTASSQLVQLALPKNIAPVPKPTGQEALDKHMSHFKSST</sequence>
<gene>
    <name evidence="2" type="ORF">UPYG_G00111770</name>
</gene>
<evidence type="ECO:0000313" key="3">
    <source>
        <dbReference type="Proteomes" id="UP001557470"/>
    </source>
</evidence>
<evidence type="ECO:0000313" key="2">
    <source>
        <dbReference type="EMBL" id="KAL0993691.1"/>
    </source>
</evidence>
<name>A0ABD0X356_UMBPY</name>
<feature type="region of interest" description="Disordered" evidence="1">
    <location>
        <begin position="132"/>
        <end position="152"/>
    </location>
</feature>
<evidence type="ECO:0000256" key="1">
    <source>
        <dbReference type="SAM" id="MobiDB-lite"/>
    </source>
</evidence>
<reference evidence="2 3" key="1">
    <citation type="submission" date="2024-06" db="EMBL/GenBank/DDBJ databases">
        <authorList>
            <person name="Pan Q."/>
            <person name="Wen M."/>
            <person name="Jouanno E."/>
            <person name="Zahm M."/>
            <person name="Klopp C."/>
            <person name="Cabau C."/>
            <person name="Louis A."/>
            <person name="Berthelot C."/>
            <person name="Parey E."/>
            <person name="Roest Crollius H."/>
            <person name="Montfort J."/>
            <person name="Robinson-Rechavi M."/>
            <person name="Bouchez O."/>
            <person name="Lampietro C."/>
            <person name="Lopez Roques C."/>
            <person name="Donnadieu C."/>
            <person name="Postlethwait J."/>
            <person name="Bobe J."/>
            <person name="Verreycken H."/>
            <person name="Guiguen Y."/>
        </authorList>
    </citation>
    <scope>NUCLEOTIDE SEQUENCE [LARGE SCALE GENOMIC DNA]</scope>
    <source>
        <strain evidence="2">Up_M1</strain>
        <tissue evidence="2">Testis</tissue>
    </source>
</reference>
<proteinExistence type="predicted"/>